<evidence type="ECO:0000313" key="8">
    <source>
        <dbReference type="Proteomes" id="UP000373149"/>
    </source>
</evidence>
<gene>
    <name evidence="7" type="ORF">FPZ41_46160</name>
</gene>
<keyword evidence="5" id="KW-0233">DNA recombination</keyword>
<organism evidence="7 8">
    <name type="scientific">Streptomyces acidicola</name>
    <dbReference type="NCBI Taxonomy" id="2596892"/>
    <lineage>
        <taxon>Bacteria</taxon>
        <taxon>Bacillati</taxon>
        <taxon>Actinomycetota</taxon>
        <taxon>Actinomycetes</taxon>
        <taxon>Kitasatosporales</taxon>
        <taxon>Streptomycetaceae</taxon>
        <taxon>Streptomyces</taxon>
    </lineage>
</organism>
<proteinExistence type="inferred from homology"/>
<dbReference type="GO" id="GO:0003677">
    <property type="term" value="F:DNA binding"/>
    <property type="evidence" value="ECO:0007669"/>
    <property type="project" value="UniProtKB-KW"/>
</dbReference>
<keyword evidence="2" id="KW-0227">DNA damage</keyword>
<dbReference type="AlphaFoldDB" id="A0A5N8X7Z2"/>
<sequence length="185" mass="19453">MTRVVGIDPSLTGTGLATITSTGGPAVRVVGTKPTPNPTLIDRDMRLELITHAVETVAAGADLVVIEGPALSRGATAHTWDRAGLWWRIVNRLHARQVPLAVCSPSARARWAAGKGNASKAAVVAAIARMWPDVELVDDNAADALALATMAAQRVGMAVPLARHRDPLDSVAWPEHPLTEESDVA</sequence>
<evidence type="ECO:0000256" key="3">
    <source>
        <dbReference type="ARBA" id="ARBA00022842"/>
    </source>
</evidence>
<dbReference type="InterPro" id="IPR002176">
    <property type="entry name" value="X-over_junc_endoDNase_RuvC"/>
</dbReference>
<reference evidence="7 8" key="1">
    <citation type="submission" date="2019-09" db="EMBL/GenBank/DDBJ databases">
        <authorList>
            <person name="Duangmal K."/>
            <person name="Teo W.F.A."/>
            <person name="Lipun K."/>
        </authorList>
    </citation>
    <scope>NUCLEOTIDE SEQUENCE [LARGE SCALE GENOMIC DNA]</scope>
    <source>
        <strain evidence="7 8">K1PN6</strain>
    </source>
</reference>
<dbReference type="InterPro" id="IPR012337">
    <property type="entry name" value="RNaseH-like_sf"/>
</dbReference>
<accession>A0A5N8X7Z2</accession>
<keyword evidence="6" id="KW-0234">DNA repair</keyword>
<dbReference type="EMBL" id="VMNX01000479">
    <property type="protein sequence ID" value="MPY55529.1"/>
    <property type="molecule type" value="Genomic_DNA"/>
</dbReference>
<evidence type="ECO:0000313" key="7">
    <source>
        <dbReference type="EMBL" id="MPY55529.1"/>
    </source>
</evidence>
<evidence type="ECO:0000256" key="6">
    <source>
        <dbReference type="ARBA" id="ARBA00023204"/>
    </source>
</evidence>
<dbReference type="GO" id="GO:0006310">
    <property type="term" value="P:DNA recombination"/>
    <property type="evidence" value="ECO:0007669"/>
    <property type="project" value="UniProtKB-KW"/>
</dbReference>
<protein>
    <submittedName>
        <fullName evidence="7">Uncharacterized protein</fullName>
    </submittedName>
</protein>
<evidence type="ECO:0000256" key="4">
    <source>
        <dbReference type="ARBA" id="ARBA00023125"/>
    </source>
</evidence>
<evidence type="ECO:0000256" key="2">
    <source>
        <dbReference type="ARBA" id="ARBA00022763"/>
    </source>
</evidence>
<name>A0A5N8X7Z2_9ACTN</name>
<dbReference type="SUPFAM" id="SSF53098">
    <property type="entry name" value="Ribonuclease H-like"/>
    <property type="match status" value="1"/>
</dbReference>
<dbReference type="PRINTS" id="PR00696">
    <property type="entry name" value="RSOLVASERUVC"/>
</dbReference>
<keyword evidence="4" id="KW-0238">DNA-binding</keyword>
<dbReference type="GO" id="GO:0004520">
    <property type="term" value="F:DNA endonuclease activity"/>
    <property type="evidence" value="ECO:0007669"/>
    <property type="project" value="InterPro"/>
</dbReference>
<dbReference type="RefSeq" id="WP_152870844.1">
    <property type="nucleotide sequence ID" value="NZ_VMNX01000479.1"/>
</dbReference>
<keyword evidence="3" id="KW-0460">Magnesium</keyword>
<keyword evidence="8" id="KW-1185">Reference proteome</keyword>
<dbReference type="GO" id="GO:0006281">
    <property type="term" value="P:DNA repair"/>
    <property type="evidence" value="ECO:0007669"/>
    <property type="project" value="UniProtKB-KW"/>
</dbReference>
<dbReference type="Gene3D" id="3.30.420.10">
    <property type="entry name" value="Ribonuclease H-like superfamily/Ribonuclease H"/>
    <property type="match status" value="1"/>
</dbReference>
<evidence type="ECO:0000256" key="1">
    <source>
        <dbReference type="ARBA" id="ARBA00009518"/>
    </source>
</evidence>
<dbReference type="Proteomes" id="UP000373149">
    <property type="component" value="Unassembled WGS sequence"/>
</dbReference>
<comment type="caution">
    <text evidence="7">The sequence shown here is derived from an EMBL/GenBank/DDBJ whole genome shotgun (WGS) entry which is preliminary data.</text>
</comment>
<dbReference type="InterPro" id="IPR036397">
    <property type="entry name" value="RNaseH_sf"/>
</dbReference>
<comment type="similarity">
    <text evidence="1">Belongs to the RuvC family.</text>
</comment>
<evidence type="ECO:0000256" key="5">
    <source>
        <dbReference type="ARBA" id="ARBA00023172"/>
    </source>
</evidence>